<evidence type="ECO:0000313" key="1">
    <source>
        <dbReference type="EMBL" id="KAF9963582.1"/>
    </source>
</evidence>
<evidence type="ECO:0000313" key="2">
    <source>
        <dbReference type="Proteomes" id="UP000749646"/>
    </source>
</evidence>
<gene>
    <name evidence="1" type="ORF">BGZ65_002031</name>
</gene>
<proteinExistence type="predicted"/>
<accession>A0A9P6M2W8</accession>
<name>A0A9P6M2W8_9FUNG</name>
<reference evidence="1" key="1">
    <citation type="journal article" date="2020" name="Fungal Divers.">
        <title>Resolving the Mortierellaceae phylogeny through synthesis of multi-gene phylogenetics and phylogenomics.</title>
        <authorList>
            <person name="Vandepol N."/>
            <person name="Liber J."/>
            <person name="Desiro A."/>
            <person name="Na H."/>
            <person name="Kennedy M."/>
            <person name="Barry K."/>
            <person name="Grigoriev I.V."/>
            <person name="Miller A.N."/>
            <person name="O'Donnell K."/>
            <person name="Stajich J.E."/>
            <person name="Bonito G."/>
        </authorList>
    </citation>
    <scope>NUCLEOTIDE SEQUENCE</scope>
    <source>
        <strain evidence="1">MES-2147</strain>
    </source>
</reference>
<feature type="non-terminal residue" evidence="1">
    <location>
        <position position="60"/>
    </location>
</feature>
<dbReference type="AlphaFoldDB" id="A0A9P6M2W8"/>
<comment type="caution">
    <text evidence="1">The sequence shown here is derived from an EMBL/GenBank/DDBJ whole genome shotgun (WGS) entry which is preliminary data.</text>
</comment>
<organism evidence="1 2">
    <name type="scientific">Modicella reniformis</name>
    <dbReference type="NCBI Taxonomy" id="1440133"/>
    <lineage>
        <taxon>Eukaryota</taxon>
        <taxon>Fungi</taxon>
        <taxon>Fungi incertae sedis</taxon>
        <taxon>Mucoromycota</taxon>
        <taxon>Mortierellomycotina</taxon>
        <taxon>Mortierellomycetes</taxon>
        <taxon>Mortierellales</taxon>
        <taxon>Mortierellaceae</taxon>
        <taxon>Modicella</taxon>
    </lineage>
</organism>
<protein>
    <submittedName>
        <fullName evidence="1">Uncharacterized protein</fullName>
    </submittedName>
</protein>
<keyword evidence="2" id="KW-1185">Reference proteome</keyword>
<sequence>MTEFRQFLEKHGADFSPLDFMRWMPVNFPEHYPTPSKQLLHEDYTRLSRDLEKGGDLDVI</sequence>
<dbReference type="EMBL" id="JAAAHW010006277">
    <property type="protein sequence ID" value="KAF9963582.1"/>
    <property type="molecule type" value="Genomic_DNA"/>
</dbReference>
<dbReference type="Proteomes" id="UP000749646">
    <property type="component" value="Unassembled WGS sequence"/>
</dbReference>